<evidence type="ECO:0000256" key="1">
    <source>
        <dbReference type="ARBA" id="ARBA00022490"/>
    </source>
</evidence>
<feature type="domain" description="OB-fold nucleic acid binding" evidence="7">
    <location>
        <begin position="6"/>
        <end position="119"/>
    </location>
</feature>
<dbReference type="NCBIfam" id="TIGR00237">
    <property type="entry name" value="xseA"/>
    <property type="match status" value="1"/>
</dbReference>
<organism evidence="8 9">
    <name type="scientific">Flavihumibacter stibioxidans</name>
    <dbReference type="NCBI Taxonomy" id="1834163"/>
    <lineage>
        <taxon>Bacteria</taxon>
        <taxon>Pseudomonadati</taxon>
        <taxon>Bacteroidota</taxon>
        <taxon>Chitinophagia</taxon>
        <taxon>Chitinophagales</taxon>
        <taxon>Chitinophagaceae</taxon>
        <taxon>Flavihumibacter</taxon>
    </lineage>
</organism>
<name>A0ABR7M8X3_9BACT</name>
<comment type="subcellular location">
    <subcellularLocation>
        <location evidence="5">Cytoplasm</location>
    </subcellularLocation>
</comment>
<reference evidence="8 9" key="1">
    <citation type="submission" date="2016-07" db="EMBL/GenBank/DDBJ databases">
        <title>Genome analysis of Flavihumibacter stibioxidans YS-17.</title>
        <authorList>
            <person name="Shi K."/>
            <person name="Han Y."/>
            <person name="Wang G."/>
        </authorList>
    </citation>
    <scope>NUCLEOTIDE SEQUENCE [LARGE SCALE GENOMIC DNA]</scope>
    <source>
        <strain evidence="8 9">YS-17</strain>
    </source>
</reference>
<keyword evidence="4 5" id="KW-0269">Exonuclease</keyword>
<comment type="caution">
    <text evidence="8">The sequence shown here is derived from an EMBL/GenBank/DDBJ whole genome shotgun (WGS) entry which is preliminary data.</text>
</comment>
<dbReference type="Pfam" id="PF02601">
    <property type="entry name" value="Exonuc_VII_L"/>
    <property type="match status" value="1"/>
</dbReference>
<dbReference type="EMBL" id="MBUA01000012">
    <property type="protein sequence ID" value="MBC6491461.1"/>
    <property type="molecule type" value="Genomic_DNA"/>
</dbReference>
<gene>
    <name evidence="8" type="ORF">BC349_10480</name>
</gene>
<keyword evidence="1" id="KW-0963">Cytoplasm</keyword>
<dbReference type="InterPro" id="IPR020579">
    <property type="entry name" value="Exonuc_VII_lsu_C"/>
</dbReference>
<evidence type="ECO:0000256" key="4">
    <source>
        <dbReference type="ARBA" id="ARBA00022839"/>
    </source>
</evidence>
<dbReference type="Pfam" id="PF13742">
    <property type="entry name" value="tRNA_anti_2"/>
    <property type="match status" value="1"/>
</dbReference>
<dbReference type="InterPro" id="IPR025824">
    <property type="entry name" value="OB-fold_nuc-bd_dom"/>
</dbReference>
<evidence type="ECO:0000256" key="3">
    <source>
        <dbReference type="ARBA" id="ARBA00022801"/>
    </source>
</evidence>
<dbReference type="EC" id="3.1.11.6" evidence="5"/>
<keyword evidence="9" id="KW-1185">Reference proteome</keyword>
<evidence type="ECO:0000259" key="7">
    <source>
        <dbReference type="Pfam" id="PF13742"/>
    </source>
</evidence>
<comment type="similarity">
    <text evidence="5">Belongs to the XseA family.</text>
</comment>
<feature type="domain" description="Exonuclease VII large subunit C-terminal" evidence="6">
    <location>
        <begin position="158"/>
        <end position="446"/>
    </location>
</feature>
<comment type="catalytic activity">
    <reaction evidence="5">
        <text>Exonucleolytic cleavage in either 5'- to 3'- or 3'- to 5'-direction to yield nucleoside 5'-phosphates.</text>
        <dbReference type="EC" id="3.1.11.6"/>
    </reaction>
</comment>
<evidence type="ECO:0000259" key="6">
    <source>
        <dbReference type="Pfam" id="PF02601"/>
    </source>
</evidence>
<proteinExistence type="inferred from homology"/>
<evidence type="ECO:0000256" key="5">
    <source>
        <dbReference type="RuleBase" id="RU004355"/>
    </source>
</evidence>
<evidence type="ECO:0000313" key="8">
    <source>
        <dbReference type="EMBL" id="MBC6491461.1"/>
    </source>
</evidence>
<evidence type="ECO:0000256" key="2">
    <source>
        <dbReference type="ARBA" id="ARBA00022722"/>
    </source>
</evidence>
<accession>A0ABR7M8X3</accession>
<protein>
    <recommendedName>
        <fullName evidence="5">Exodeoxyribonuclease 7 large subunit</fullName>
        <ecNumber evidence="5">3.1.11.6</ecNumber>
    </recommendedName>
</protein>
<keyword evidence="3 5" id="KW-0378">Hydrolase</keyword>
<sequence length="465" mass="52108">MSKPMRLSQLSLLIQEALQETFAWKRFWVMAEVSNHSFYSQKGFHYFDLVETENRDGRGKSGAAILSKIPAVAWATGAARIRAFETATGQKFGNEIQVLAEVSVDYHPVYGLKLTLLDIDARFTLGQLEQKRQATISRLIHECPDYVWQVDEILHTFNQELELPRVIQRIAVISSRTAAGYEDFLHSLENNPFHYTFIIDGFFTTVQGENNAPELAATFEDVTKAAARTGIDYDAVVIIRGGGASTDLLIFDQFEIAAAVATCPFPVLTGIGHQKNETITDLMAHTSLKTPTKVAEFILQQNRSFELELLQLQQSVIIYSQQMLAASRQELMQLKSSLIHQSQASLIQHKHDLLVKKQMLARQPSLLLAARQQNLHLLDRQLATANRNFLRLHQNELESLLRLFRMASPEKALQRGFALVESKGKLIANADGVVVGDEIRVILGSTALGTTVNTKTNYDGKPFDL</sequence>
<dbReference type="RefSeq" id="WP_187256746.1">
    <property type="nucleotide sequence ID" value="NZ_JBHULF010000014.1"/>
</dbReference>
<dbReference type="PANTHER" id="PTHR30008:SF0">
    <property type="entry name" value="EXODEOXYRIBONUCLEASE 7 LARGE SUBUNIT"/>
    <property type="match status" value="1"/>
</dbReference>
<dbReference type="PANTHER" id="PTHR30008">
    <property type="entry name" value="EXODEOXYRIBONUCLEASE 7 LARGE SUBUNIT"/>
    <property type="match status" value="1"/>
</dbReference>
<keyword evidence="2 5" id="KW-0540">Nuclease</keyword>
<dbReference type="Proteomes" id="UP000765802">
    <property type="component" value="Unassembled WGS sequence"/>
</dbReference>
<evidence type="ECO:0000313" key="9">
    <source>
        <dbReference type="Proteomes" id="UP000765802"/>
    </source>
</evidence>
<dbReference type="InterPro" id="IPR003753">
    <property type="entry name" value="Exonuc_VII_L"/>
</dbReference>